<dbReference type="InterPro" id="IPR001661">
    <property type="entry name" value="Glyco_hydro_37"/>
</dbReference>
<protein>
    <recommendedName>
        <fullName evidence="2">alpha,alpha-trehalase</fullName>
        <ecNumber evidence="2">3.2.1.28</ecNumber>
    </recommendedName>
    <alternativeName>
        <fullName evidence="3">Alpha,alpha-trehalase</fullName>
    </alternativeName>
    <alternativeName>
        <fullName evidence="4">Alpha,alpha-trehalose glucohydrolase</fullName>
    </alternativeName>
</protein>
<evidence type="ECO:0000256" key="1">
    <source>
        <dbReference type="ARBA" id="ARBA00005615"/>
    </source>
</evidence>
<dbReference type="InterPro" id="IPR008928">
    <property type="entry name" value="6-hairpin_glycosidase_sf"/>
</dbReference>
<evidence type="ECO:0000256" key="3">
    <source>
        <dbReference type="ARBA" id="ARBA00030473"/>
    </source>
</evidence>
<evidence type="ECO:0000256" key="2">
    <source>
        <dbReference type="ARBA" id="ARBA00012757"/>
    </source>
</evidence>
<dbReference type="Proteomes" id="UP001141253">
    <property type="component" value="Chromosome 1"/>
</dbReference>
<name>A0ABQ9C5D2_9ROSI</name>
<evidence type="ECO:0000313" key="5">
    <source>
        <dbReference type="EMBL" id="KAJ6393473.1"/>
    </source>
</evidence>
<evidence type="ECO:0000256" key="4">
    <source>
        <dbReference type="ARBA" id="ARBA00031637"/>
    </source>
</evidence>
<organism evidence="5 6">
    <name type="scientific">Salix suchowensis</name>
    <dbReference type="NCBI Taxonomy" id="1278906"/>
    <lineage>
        <taxon>Eukaryota</taxon>
        <taxon>Viridiplantae</taxon>
        <taxon>Streptophyta</taxon>
        <taxon>Embryophyta</taxon>
        <taxon>Tracheophyta</taxon>
        <taxon>Spermatophyta</taxon>
        <taxon>Magnoliopsida</taxon>
        <taxon>eudicotyledons</taxon>
        <taxon>Gunneridae</taxon>
        <taxon>Pentapetalae</taxon>
        <taxon>rosids</taxon>
        <taxon>fabids</taxon>
        <taxon>Malpighiales</taxon>
        <taxon>Salicaceae</taxon>
        <taxon>Saliceae</taxon>
        <taxon>Salix</taxon>
    </lineage>
</organism>
<reference evidence="5" key="1">
    <citation type="submission" date="2022-10" db="EMBL/GenBank/DDBJ databases">
        <authorList>
            <person name="Hyden B.L."/>
            <person name="Feng K."/>
            <person name="Yates T."/>
            <person name="Jawdy S."/>
            <person name="Smart L.B."/>
            <person name="Muchero W."/>
        </authorList>
    </citation>
    <scope>NUCLEOTIDE SEQUENCE</scope>
    <source>
        <tissue evidence="5">Shoot tip</tissue>
    </source>
</reference>
<dbReference type="EMBL" id="JAPFFI010000005">
    <property type="protein sequence ID" value="KAJ6393473.1"/>
    <property type="molecule type" value="Genomic_DNA"/>
</dbReference>
<sequence length="72" mass="8062">MHEKYDVQKCGESGGGGEYIPQTGFGWSNGVLLAFLEEFGWPEDRSIDDPPIPRKAKVGTKLLKELYRGSKF</sequence>
<dbReference type="EC" id="3.2.1.28" evidence="2"/>
<dbReference type="Gene3D" id="1.50.10.10">
    <property type="match status" value="1"/>
</dbReference>
<comment type="similarity">
    <text evidence="1">Belongs to the glycosyl hydrolase 37 family.</text>
</comment>
<proteinExistence type="inferred from homology"/>
<evidence type="ECO:0000313" key="6">
    <source>
        <dbReference type="Proteomes" id="UP001141253"/>
    </source>
</evidence>
<keyword evidence="6" id="KW-1185">Reference proteome</keyword>
<dbReference type="PANTHER" id="PTHR23403">
    <property type="entry name" value="TREHALASE"/>
    <property type="match status" value="1"/>
</dbReference>
<gene>
    <name evidence="5" type="ORF">OIU77_022846</name>
</gene>
<dbReference type="InterPro" id="IPR012341">
    <property type="entry name" value="6hp_glycosidase-like_sf"/>
</dbReference>
<comment type="caution">
    <text evidence="5">The sequence shown here is derived from an EMBL/GenBank/DDBJ whole genome shotgun (WGS) entry which is preliminary data.</text>
</comment>
<reference evidence="5" key="2">
    <citation type="journal article" date="2023" name="Int. J. Mol. Sci.">
        <title>De Novo Assembly and Annotation of 11 Diverse Shrub Willow (Salix) Genomes Reveals Novel Gene Organization in Sex-Linked Regions.</title>
        <authorList>
            <person name="Hyden B."/>
            <person name="Feng K."/>
            <person name="Yates T.B."/>
            <person name="Jawdy S."/>
            <person name="Cereghino C."/>
            <person name="Smart L.B."/>
            <person name="Muchero W."/>
        </authorList>
    </citation>
    <scope>NUCLEOTIDE SEQUENCE</scope>
    <source>
        <tissue evidence="5">Shoot tip</tissue>
    </source>
</reference>
<dbReference type="SUPFAM" id="SSF48208">
    <property type="entry name" value="Six-hairpin glycosidases"/>
    <property type="match status" value="1"/>
</dbReference>
<dbReference type="PANTHER" id="PTHR23403:SF1">
    <property type="entry name" value="TREHALASE"/>
    <property type="match status" value="1"/>
</dbReference>
<dbReference type="Pfam" id="PF01204">
    <property type="entry name" value="Trehalase"/>
    <property type="match status" value="1"/>
</dbReference>
<accession>A0ABQ9C5D2</accession>